<protein>
    <submittedName>
        <fullName evidence="3">Uncharacterized protein</fullName>
    </submittedName>
</protein>
<dbReference type="AlphaFoldDB" id="A0A7J6MWA8"/>
<dbReference type="SUPFAM" id="SSF47954">
    <property type="entry name" value="Cyclin-like"/>
    <property type="match status" value="1"/>
</dbReference>
<dbReference type="GO" id="GO:0009100">
    <property type="term" value="P:glycoprotein metabolic process"/>
    <property type="evidence" value="ECO:0007669"/>
    <property type="project" value="UniProtKB-ARBA"/>
</dbReference>
<gene>
    <name evidence="3" type="ORF">FOL46_000481</name>
</gene>
<dbReference type="Pfam" id="PF04991">
    <property type="entry name" value="LicD"/>
    <property type="match status" value="1"/>
</dbReference>
<accession>A0A7J6MWA8</accession>
<dbReference type="Gene3D" id="1.10.472.10">
    <property type="entry name" value="Cyclin-like"/>
    <property type="match status" value="2"/>
</dbReference>
<evidence type="ECO:0000313" key="3">
    <source>
        <dbReference type="EMBL" id="KAF4675714.1"/>
    </source>
</evidence>
<evidence type="ECO:0000259" key="2">
    <source>
        <dbReference type="Pfam" id="PF04991"/>
    </source>
</evidence>
<proteinExistence type="predicted"/>
<evidence type="ECO:0000259" key="1">
    <source>
        <dbReference type="Pfam" id="PF00134"/>
    </source>
</evidence>
<organism evidence="3 4">
    <name type="scientific">Perkinsus olseni</name>
    <name type="common">Perkinsus atlanticus</name>
    <dbReference type="NCBI Taxonomy" id="32597"/>
    <lineage>
        <taxon>Eukaryota</taxon>
        <taxon>Sar</taxon>
        <taxon>Alveolata</taxon>
        <taxon>Perkinsozoa</taxon>
        <taxon>Perkinsea</taxon>
        <taxon>Perkinsida</taxon>
        <taxon>Perkinsidae</taxon>
        <taxon>Perkinsus</taxon>
    </lineage>
</organism>
<feature type="domain" description="Cyclin N-terminal" evidence="1">
    <location>
        <begin position="403"/>
        <end position="528"/>
    </location>
</feature>
<sequence length="659" mass="72594">MANVALLAFICGMAAMVILRWQLRGPPQLIRAVWLSETEHIDTANGSLVLGTPPPTTVNGSLRVPSRLEEIMCASSSSAQPSSWENYTVFYDLPKPYQRTSELEMLWLYQVAHTTARILERFGYAYVACGGTLIGALRDRGIVAHDDDIDLCTDKRNFRRMMKDPGVLEALKANGLQLLQFNRLGDPSGLLAPASVVVRVAGENDFLQYKGGVGCRECRADRERCRPLDILEMVKHPQDASRLIMHFCYNEVKKKGDGVDRADCRGRTFPVDVLDHAGPMPFGSSTLRTPELTASIRTGEYLKVAAITSGKRIPAKLSLVEGSPSALATEGPRYTMKRGPDWSAVNKRASKTAYDGLARALARLNGGPDPADWGRSSRSTTAGILPKMIKDNGGTLRETIENEVHMSLLDRQAILMWMLESLDALNVDDAVLFTAISIADRYGSRLARRSRYYAASAPLFLCGADLQQAIVAALCIALKTADTFDGKDALEKGVTVGDFLAHLCGYMLPAEQIYTVEAAILNELNFDVYSQTAEYVIRSVFSAHCPNLPAEPLPREYWLAQYLMEVLALSKPLAVLNTQASLAAVCIACEVCGAYSPVLAPHDFNHLRRGILAVWQSRIRNLGNALTEAIDKKYASPKRRCVSLISLQYYFEEASYYCS</sequence>
<dbReference type="InterPro" id="IPR007074">
    <property type="entry name" value="LicD/FKTN/FKRP_NTP_transf"/>
</dbReference>
<evidence type="ECO:0000313" key="4">
    <source>
        <dbReference type="Proteomes" id="UP000572268"/>
    </source>
</evidence>
<dbReference type="Pfam" id="PF00134">
    <property type="entry name" value="Cyclin_N"/>
    <property type="match status" value="1"/>
</dbReference>
<reference evidence="3 4" key="1">
    <citation type="submission" date="2020-04" db="EMBL/GenBank/DDBJ databases">
        <title>Perkinsus olseni comparative genomics.</title>
        <authorList>
            <person name="Bogema D.R."/>
        </authorList>
    </citation>
    <scope>NUCLEOTIDE SEQUENCE [LARGE SCALE GENOMIC DNA]</scope>
    <source>
        <strain evidence="3">ATCC PRA-31</strain>
    </source>
</reference>
<dbReference type="Proteomes" id="UP000572268">
    <property type="component" value="Unassembled WGS sequence"/>
</dbReference>
<dbReference type="EMBL" id="JABANN010000011">
    <property type="protein sequence ID" value="KAF4675714.1"/>
    <property type="molecule type" value="Genomic_DNA"/>
</dbReference>
<name>A0A7J6MWA8_PEROL</name>
<dbReference type="InterPro" id="IPR036915">
    <property type="entry name" value="Cyclin-like_sf"/>
</dbReference>
<feature type="domain" description="LicD/FKTN/FKRP nucleotidyltransferase" evidence="2">
    <location>
        <begin position="126"/>
        <end position="163"/>
    </location>
</feature>
<comment type="caution">
    <text evidence="3">The sequence shown here is derived from an EMBL/GenBank/DDBJ whole genome shotgun (WGS) entry which is preliminary data.</text>
</comment>
<dbReference type="InterPro" id="IPR006671">
    <property type="entry name" value="Cyclin_N"/>
</dbReference>